<dbReference type="GO" id="GO:0016887">
    <property type="term" value="F:ATP hydrolysis activity"/>
    <property type="evidence" value="ECO:0007669"/>
    <property type="project" value="InterPro"/>
</dbReference>
<comment type="function">
    <text evidence="5">Part of the ABC transporter complex HmuTUV involved in hemin import. Responsible for energy coupling to the transport system.</text>
</comment>
<dbReference type="InterPro" id="IPR003593">
    <property type="entry name" value="AAA+_ATPase"/>
</dbReference>
<evidence type="ECO:0000256" key="4">
    <source>
        <dbReference type="ARBA" id="ARBA00022967"/>
    </source>
</evidence>
<organism evidence="7 8">
    <name type="scientific">Loktanella atrilutea</name>
    <dbReference type="NCBI Taxonomy" id="366533"/>
    <lineage>
        <taxon>Bacteria</taxon>
        <taxon>Pseudomonadati</taxon>
        <taxon>Pseudomonadota</taxon>
        <taxon>Alphaproteobacteria</taxon>
        <taxon>Rhodobacterales</taxon>
        <taxon>Roseobacteraceae</taxon>
        <taxon>Loktanella</taxon>
    </lineage>
</organism>
<keyword evidence="2" id="KW-0547">Nucleotide-binding</keyword>
<dbReference type="OrthoDB" id="9805601at2"/>
<dbReference type="Pfam" id="PF00005">
    <property type="entry name" value="ABC_tran"/>
    <property type="match status" value="1"/>
</dbReference>
<dbReference type="STRING" id="366533.SAMN05444339_107160"/>
<dbReference type="GO" id="GO:0005524">
    <property type="term" value="F:ATP binding"/>
    <property type="evidence" value="ECO:0007669"/>
    <property type="project" value="UniProtKB-KW"/>
</dbReference>
<gene>
    <name evidence="7" type="ORF">SAMN05444339_107160</name>
</gene>
<keyword evidence="1" id="KW-0813">Transport</keyword>
<evidence type="ECO:0000256" key="2">
    <source>
        <dbReference type="ARBA" id="ARBA00022741"/>
    </source>
</evidence>
<keyword evidence="4" id="KW-1278">Translocase</keyword>
<reference evidence="8" key="1">
    <citation type="submission" date="2016-11" db="EMBL/GenBank/DDBJ databases">
        <authorList>
            <person name="Varghese N."/>
            <person name="Submissions S."/>
        </authorList>
    </citation>
    <scope>NUCLEOTIDE SEQUENCE [LARGE SCALE GENOMIC DNA]</scope>
    <source>
        <strain evidence="8">DSM 29326</strain>
    </source>
</reference>
<dbReference type="InterPro" id="IPR017871">
    <property type="entry name" value="ABC_transporter-like_CS"/>
</dbReference>
<dbReference type="PROSITE" id="PS00211">
    <property type="entry name" value="ABC_TRANSPORTER_1"/>
    <property type="match status" value="1"/>
</dbReference>
<dbReference type="AlphaFoldDB" id="A0A1M5CEL5"/>
<dbReference type="SMART" id="SM00382">
    <property type="entry name" value="AAA"/>
    <property type="match status" value="1"/>
</dbReference>
<evidence type="ECO:0000313" key="8">
    <source>
        <dbReference type="Proteomes" id="UP000183987"/>
    </source>
</evidence>
<evidence type="ECO:0000256" key="5">
    <source>
        <dbReference type="ARBA" id="ARBA00037066"/>
    </source>
</evidence>
<sequence length="252" mass="26779">MTLLTLRELGVTRRGRTVLQGINLRVGTGEIVGLIGPNGAGKTTLMRAALGLIPPTGHSSLAQLAPRARGRAVAWLPQAREIAWQVDVATLILLGRTPHLATGQKPNATDRAAVDRAIARMDLSAFRDRTATRLSGGEQARVLIARALAQDAPLLMADEPIAGLDLAHQIGTMKRFADLAAEGRSVIVSLHDLGLAARHCTRLVVIDKGRMVADGTPLETLTQTLVRDVFGVDALVQATPDGILFQPRDIVG</sequence>
<protein>
    <submittedName>
        <fullName evidence="7">Iron complex transport system ATP-binding protein</fullName>
    </submittedName>
</protein>
<evidence type="ECO:0000259" key="6">
    <source>
        <dbReference type="PROSITE" id="PS50893"/>
    </source>
</evidence>
<keyword evidence="3 7" id="KW-0067">ATP-binding</keyword>
<dbReference type="InterPro" id="IPR003439">
    <property type="entry name" value="ABC_transporter-like_ATP-bd"/>
</dbReference>
<evidence type="ECO:0000313" key="7">
    <source>
        <dbReference type="EMBL" id="SHF53214.1"/>
    </source>
</evidence>
<keyword evidence="8" id="KW-1185">Reference proteome</keyword>
<accession>A0A1M5CEL5</accession>
<dbReference type="Proteomes" id="UP000183987">
    <property type="component" value="Unassembled WGS sequence"/>
</dbReference>
<dbReference type="PROSITE" id="PS50893">
    <property type="entry name" value="ABC_TRANSPORTER_2"/>
    <property type="match status" value="1"/>
</dbReference>
<dbReference type="InterPro" id="IPR027417">
    <property type="entry name" value="P-loop_NTPase"/>
</dbReference>
<dbReference type="Gene3D" id="3.40.50.300">
    <property type="entry name" value="P-loop containing nucleotide triphosphate hydrolases"/>
    <property type="match status" value="1"/>
</dbReference>
<dbReference type="SUPFAM" id="SSF52540">
    <property type="entry name" value="P-loop containing nucleoside triphosphate hydrolases"/>
    <property type="match status" value="1"/>
</dbReference>
<proteinExistence type="predicted"/>
<dbReference type="RefSeq" id="WP_072858024.1">
    <property type="nucleotide sequence ID" value="NZ_FQUE01000007.1"/>
</dbReference>
<dbReference type="PANTHER" id="PTHR42794:SF1">
    <property type="entry name" value="HEMIN IMPORT ATP-BINDING PROTEIN HMUV"/>
    <property type="match status" value="1"/>
</dbReference>
<name>A0A1M5CEL5_LOKAT</name>
<evidence type="ECO:0000256" key="1">
    <source>
        <dbReference type="ARBA" id="ARBA00022448"/>
    </source>
</evidence>
<dbReference type="PANTHER" id="PTHR42794">
    <property type="entry name" value="HEMIN IMPORT ATP-BINDING PROTEIN HMUV"/>
    <property type="match status" value="1"/>
</dbReference>
<feature type="domain" description="ABC transporter" evidence="6">
    <location>
        <begin position="4"/>
        <end position="233"/>
    </location>
</feature>
<evidence type="ECO:0000256" key="3">
    <source>
        <dbReference type="ARBA" id="ARBA00022840"/>
    </source>
</evidence>
<dbReference type="EMBL" id="FQUE01000007">
    <property type="protein sequence ID" value="SHF53214.1"/>
    <property type="molecule type" value="Genomic_DNA"/>
</dbReference>